<feature type="region of interest" description="Disordered" evidence="5">
    <location>
        <begin position="214"/>
        <end position="280"/>
    </location>
</feature>
<evidence type="ECO:0000313" key="7">
    <source>
        <dbReference type="EMBL" id="QEU75747.1"/>
    </source>
</evidence>
<evidence type="ECO:0000256" key="4">
    <source>
        <dbReference type="PROSITE-ProRule" id="PRU00335"/>
    </source>
</evidence>
<gene>
    <name evidence="7" type="ORF">CP967_30575</name>
</gene>
<feature type="compositionally biased region" description="Low complexity" evidence="5">
    <location>
        <begin position="252"/>
        <end position="268"/>
    </location>
</feature>
<dbReference type="PROSITE" id="PS01081">
    <property type="entry name" value="HTH_TETR_1"/>
    <property type="match status" value="1"/>
</dbReference>
<evidence type="ECO:0000313" key="8">
    <source>
        <dbReference type="Proteomes" id="UP000326178"/>
    </source>
</evidence>
<dbReference type="AlphaFoldDB" id="A0A5J6FIV8"/>
<dbReference type="SUPFAM" id="SSF46689">
    <property type="entry name" value="Homeodomain-like"/>
    <property type="match status" value="1"/>
</dbReference>
<organism evidence="7 8">
    <name type="scientific">Streptomyces nitrosporeus</name>
    <dbReference type="NCBI Taxonomy" id="28894"/>
    <lineage>
        <taxon>Bacteria</taxon>
        <taxon>Bacillati</taxon>
        <taxon>Actinomycetota</taxon>
        <taxon>Actinomycetes</taxon>
        <taxon>Kitasatosporales</taxon>
        <taxon>Streptomycetaceae</taxon>
        <taxon>Streptomyces</taxon>
    </lineage>
</organism>
<evidence type="ECO:0000259" key="6">
    <source>
        <dbReference type="PROSITE" id="PS50977"/>
    </source>
</evidence>
<dbReference type="EMBL" id="CP023702">
    <property type="protein sequence ID" value="QEU75747.1"/>
    <property type="molecule type" value="Genomic_DNA"/>
</dbReference>
<dbReference type="InterPro" id="IPR001647">
    <property type="entry name" value="HTH_TetR"/>
</dbReference>
<dbReference type="Pfam" id="PF00440">
    <property type="entry name" value="TetR_N"/>
    <property type="match status" value="1"/>
</dbReference>
<dbReference type="PANTHER" id="PTHR47506:SF1">
    <property type="entry name" value="HTH-TYPE TRANSCRIPTIONAL REGULATOR YJDC"/>
    <property type="match status" value="1"/>
</dbReference>
<dbReference type="Proteomes" id="UP000326178">
    <property type="component" value="Chromosome"/>
</dbReference>
<feature type="DNA-binding region" description="H-T-H motif" evidence="4">
    <location>
        <begin position="31"/>
        <end position="50"/>
    </location>
</feature>
<dbReference type="InterPro" id="IPR009057">
    <property type="entry name" value="Homeodomain-like_sf"/>
</dbReference>
<feature type="domain" description="HTH tetR-type" evidence="6">
    <location>
        <begin position="8"/>
        <end position="68"/>
    </location>
</feature>
<proteinExistence type="predicted"/>
<keyword evidence="1" id="KW-0805">Transcription regulation</keyword>
<sequence>MAKQERASRTRRALLEAAAKEFDRHGYAGSSLAQIARSADISLGALTFHFPSKRALAESVRERGNEATLALVDRLNGHEGSPVQYVSRLTLALAALLEEDAAVRAAARLAREESCTRHEWHALWAPVLCERLRRALPSDVPPGTDMAAIADMAVHLVSGIEATLRHLPCPGEPDDRVGRLARIWQQALPDIALSLNSGDARPLGVADAAGAVLHGGAHGRSRPRADQRSVRGTKAGMTARRAGRRRPPRADPPYALAPPAAAAGCLTRRCTRRPPPSRLP</sequence>
<name>A0A5J6FIV8_9ACTN</name>
<dbReference type="PRINTS" id="PR00455">
    <property type="entry name" value="HTHTETR"/>
</dbReference>
<evidence type="ECO:0000256" key="1">
    <source>
        <dbReference type="ARBA" id="ARBA00023015"/>
    </source>
</evidence>
<dbReference type="GO" id="GO:0003677">
    <property type="term" value="F:DNA binding"/>
    <property type="evidence" value="ECO:0007669"/>
    <property type="project" value="UniProtKB-UniRule"/>
</dbReference>
<dbReference type="InterPro" id="IPR023772">
    <property type="entry name" value="DNA-bd_HTH_TetR-type_CS"/>
</dbReference>
<reference evidence="7 8" key="1">
    <citation type="submission" date="2017-09" db="EMBL/GenBank/DDBJ databases">
        <authorList>
            <person name="Lee N."/>
            <person name="Cho B.-K."/>
        </authorList>
    </citation>
    <scope>NUCLEOTIDE SEQUENCE [LARGE SCALE GENOMIC DNA]</scope>
    <source>
        <strain evidence="7 8">ATCC 12769</strain>
    </source>
</reference>
<dbReference type="PROSITE" id="PS50977">
    <property type="entry name" value="HTH_TETR_2"/>
    <property type="match status" value="1"/>
</dbReference>
<dbReference type="RefSeq" id="WP_150491057.1">
    <property type="nucleotide sequence ID" value="NZ_BMUV01000003.1"/>
</dbReference>
<evidence type="ECO:0000256" key="2">
    <source>
        <dbReference type="ARBA" id="ARBA00023125"/>
    </source>
</evidence>
<dbReference type="Gene3D" id="1.10.357.10">
    <property type="entry name" value="Tetracycline Repressor, domain 2"/>
    <property type="match status" value="1"/>
</dbReference>
<dbReference type="KEGG" id="snk:CP967_30575"/>
<keyword evidence="3" id="KW-0804">Transcription</keyword>
<dbReference type="PANTHER" id="PTHR47506">
    <property type="entry name" value="TRANSCRIPTIONAL REGULATORY PROTEIN"/>
    <property type="match status" value="1"/>
</dbReference>
<keyword evidence="2 4" id="KW-0238">DNA-binding</keyword>
<evidence type="ECO:0000256" key="5">
    <source>
        <dbReference type="SAM" id="MobiDB-lite"/>
    </source>
</evidence>
<keyword evidence="8" id="KW-1185">Reference proteome</keyword>
<dbReference type="OrthoDB" id="3237195at2"/>
<accession>A0A5J6FIV8</accession>
<evidence type="ECO:0000256" key="3">
    <source>
        <dbReference type="ARBA" id="ARBA00023163"/>
    </source>
</evidence>
<protein>
    <submittedName>
        <fullName evidence="7">TetR/AcrR family transcriptional regulator</fullName>
    </submittedName>
</protein>